<feature type="transmembrane region" description="Helical" evidence="1">
    <location>
        <begin position="67"/>
        <end position="85"/>
    </location>
</feature>
<keyword evidence="1" id="KW-1133">Transmembrane helix</keyword>
<keyword evidence="1" id="KW-0472">Membrane</keyword>
<organism evidence="2">
    <name type="scientific">marine sediment metagenome</name>
    <dbReference type="NCBI Taxonomy" id="412755"/>
    <lineage>
        <taxon>unclassified sequences</taxon>
        <taxon>metagenomes</taxon>
        <taxon>ecological metagenomes</taxon>
    </lineage>
</organism>
<name>A0A0F9MPX0_9ZZZZ</name>
<sequence length="118" mass="13875">MNKKLNKSLRLVCIIALWVVLIVASYKAYNLYQYNKLHPQKQYEWNSLGGPPEEFIIKKDMMQSTRLTIVLGILVAVIWEVLLYFNDPKKHFATYLINKIEPLMGKVDDKLEDEDEDE</sequence>
<dbReference type="AlphaFoldDB" id="A0A0F9MPX0"/>
<accession>A0A0F9MPX0</accession>
<evidence type="ECO:0000256" key="1">
    <source>
        <dbReference type="SAM" id="Phobius"/>
    </source>
</evidence>
<gene>
    <name evidence="2" type="ORF">LCGC14_1432800</name>
</gene>
<protein>
    <submittedName>
        <fullName evidence="2">Uncharacterized protein</fullName>
    </submittedName>
</protein>
<proteinExistence type="predicted"/>
<dbReference type="EMBL" id="LAZR01009677">
    <property type="protein sequence ID" value="KKM71227.1"/>
    <property type="molecule type" value="Genomic_DNA"/>
</dbReference>
<evidence type="ECO:0000313" key="2">
    <source>
        <dbReference type="EMBL" id="KKM71227.1"/>
    </source>
</evidence>
<feature type="transmembrane region" description="Helical" evidence="1">
    <location>
        <begin position="9"/>
        <end position="29"/>
    </location>
</feature>
<reference evidence="2" key="1">
    <citation type="journal article" date="2015" name="Nature">
        <title>Complex archaea that bridge the gap between prokaryotes and eukaryotes.</title>
        <authorList>
            <person name="Spang A."/>
            <person name="Saw J.H."/>
            <person name="Jorgensen S.L."/>
            <person name="Zaremba-Niedzwiedzka K."/>
            <person name="Martijn J."/>
            <person name="Lind A.E."/>
            <person name="van Eijk R."/>
            <person name="Schleper C."/>
            <person name="Guy L."/>
            <person name="Ettema T.J."/>
        </authorList>
    </citation>
    <scope>NUCLEOTIDE SEQUENCE</scope>
</reference>
<keyword evidence="1" id="KW-0812">Transmembrane</keyword>
<comment type="caution">
    <text evidence="2">The sequence shown here is derived from an EMBL/GenBank/DDBJ whole genome shotgun (WGS) entry which is preliminary data.</text>
</comment>